<name>A0ABU7EUE5_9TELE</name>
<comment type="caution">
    <text evidence="1">The sequence shown here is derived from an EMBL/GenBank/DDBJ whole genome shotgun (WGS) entry which is preliminary data.</text>
</comment>
<keyword evidence="2" id="KW-1185">Reference proteome</keyword>
<dbReference type="Proteomes" id="UP001352852">
    <property type="component" value="Unassembled WGS sequence"/>
</dbReference>
<dbReference type="EMBL" id="JAHUTJ010065935">
    <property type="protein sequence ID" value="MED6289809.1"/>
    <property type="molecule type" value="Genomic_DNA"/>
</dbReference>
<reference evidence="1 2" key="1">
    <citation type="submission" date="2021-06" db="EMBL/GenBank/DDBJ databases">
        <authorList>
            <person name="Palmer J.M."/>
        </authorList>
    </citation>
    <scope>NUCLEOTIDE SEQUENCE [LARGE SCALE GENOMIC DNA]</scope>
    <source>
        <strain evidence="1 2">CL_MEX2019</strain>
        <tissue evidence="1">Muscle</tissue>
    </source>
</reference>
<gene>
    <name evidence="1" type="ORF">CHARACLAT_006772</name>
</gene>
<proteinExistence type="predicted"/>
<accession>A0ABU7EUE5</accession>
<evidence type="ECO:0000313" key="1">
    <source>
        <dbReference type="EMBL" id="MED6289809.1"/>
    </source>
</evidence>
<evidence type="ECO:0000313" key="2">
    <source>
        <dbReference type="Proteomes" id="UP001352852"/>
    </source>
</evidence>
<sequence>MDLKGFHKELICLVALGNKVKCILTGSNATIDEEEYTCLCSAASLGVVSHFKQSDVEVPSPPRREDYWVTPGPHRLRAKLKERYVLMSFYNLSGVLPTWAELKRF</sequence>
<protein>
    <submittedName>
        <fullName evidence="1">Uncharacterized protein</fullName>
    </submittedName>
</protein>
<organism evidence="1 2">
    <name type="scientific">Characodon lateralis</name>
    <dbReference type="NCBI Taxonomy" id="208331"/>
    <lineage>
        <taxon>Eukaryota</taxon>
        <taxon>Metazoa</taxon>
        <taxon>Chordata</taxon>
        <taxon>Craniata</taxon>
        <taxon>Vertebrata</taxon>
        <taxon>Euteleostomi</taxon>
        <taxon>Actinopterygii</taxon>
        <taxon>Neopterygii</taxon>
        <taxon>Teleostei</taxon>
        <taxon>Neoteleostei</taxon>
        <taxon>Acanthomorphata</taxon>
        <taxon>Ovalentaria</taxon>
        <taxon>Atherinomorphae</taxon>
        <taxon>Cyprinodontiformes</taxon>
        <taxon>Goodeidae</taxon>
        <taxon>Characodon</taxon>
    </lineage>
</organism>